<accession>A0A8E2DPC0</accession>
<evidence type="ECO:0000313" key="1">
    <source>
        <dbReference type="EMBL" id="OCH93288.1"/>
    </source>
</evidence>
<dbReference type="Proteomes" id="UP000250043">
    <property type="component" value="Unassembled WGS sequence"/>
</dbReference>
<proteinExistence type="predicted"/>
<protein>
    <submittedName>
        <fullName evidence="1">Uncharacterized protein</fullName>
    </submittedName>
</protein>
<keyword evidence="2" id="KW-1185">Reference proteome</keyword>
<dbReference type="AlphaFoldDB" id="A0A8E2DPC0"/>
<evidence type="ECO:0000313" key="2">
    <source>
        <dbReference type="Proteomes" id="UP000250043"/>
    </source>
</evidence>
<sequence>MHSPFVLLCMVPSTVKGTKITQRSMQVTSPLPAWMRIHIVIFPEPCSCMCELGARPEESRGLRLVLRRSENAGTRHENVCTIASWRALQSVDRALVPHHAAQVMEAREEDGRRDSALQLRSVPSHVDMLGVPVTSLPRASGTRRAALPPHHCRREQFMLISGIRNLNVSGGACVKSSDCEATVPLARTETACGLLGDNQH</sequence>
<organism evidence="1 2">
    <name type="scientific">Obba rivulosa</name>
    <dbReference type="NCBI Taxonomy" id="1052685"/>
    <lineage>
        <taxon>Eukaryota</taxon>
        <taxon>Fungi</taxon>
        <taxon>Dikarya</taxon>
        <taxon>Basidiomycota</taxon>
        <taxon>Agaricomycotina</taxon>
        <taxon>Agaricomycetes</taxon>
        <taxon>Polyporales</taxon>
        <taxon>Gelatoporiaceae</taxon>
        <taxon>Obba</taxon>
    </lineage>
</organism>
<gene>
    <name evidence="1" type="ORF">OBBRIDRAFT_340762</name>
</gene>
<name>A0A8E2DPC0_9APHY</name>
<reference evidence="1 2" key="1">
    <citation type="submission" date="2016-07" db="EMBL/GenBank/DDBJ databases">
        <title>Draft genome of the white-rot fungus Obba rivulosa 3A-2.</title>
        <authorList>
            <consortium name="DOE Joint Genome Institute"/>
            <person name="Miettinen O."/>
            <person name="Riley R."/>
            <person name="Acob R."/>
            <person name="Barry K."/>
            <person name="Cullen D."/>
            <person name="De Vries R."/>
            <person name="Hainaut M."/>
            <person name="Hatakka A."/>
            <person name="Henrissat B."/>
            <person name="Hilden K."/>
            <person name="Kuo R."/>
            <person name="Labutti K."/>
            <person name="Lipzen A."/>
            <person name="Makela M.R."/>
            <person name="Sandor L."/>
            <person name="Spatafora J.W."/>
            <person name="Grigoriev I.V."/>
            <person name="Hibbett D.S."/>
        </authorList>
    </citation>
    <scope>NUCLEOTIDE SEQUENCE [LARGE SCALE GENOMIC DNA]</scope>
    <source>
        <strain evidence="1 2">3A-2</strain>
    </source>
</reference>
<dbReference type="EMBL" id="KV722357">
    <property type="protein sequence ID" value="OCH93288.1"/>
    <property type="molecule type" value="Genomic_DNA"/>
</dbReference>